<evidence type="ECO:0000313" key="2">
    <source>
        <dbReference type="EMBL" id="KAJ7683198.1"/>
    </source>
</evidence>
<feature type="region of interest" description="Disordered" evidence="1">
    <location>
        <begin position="88"/>
        <end position="110"/>
    </location>
</feature>
<proteinExistence type="predicted"/>
<evidence type="ECO:0000256" key="1">
    <source>
        <dbReference type="SAM" id="MobiDB-lite"/>
    </source>
</evidence>
<dbReference type="EMBL" id="JARKIE010000110">
    <property type="protein sequence ID" value="KAJ7683198.1"/>
    <property type="molecule type" value="Genomic_DNA"/>
</dbReference>
<keyword evidence="3" id="KW-1185">Reference proteome</keyword>
<organism evidence="2 3">
    <name type="scientific">Mycena rosella</name>
    <name type="common">Pink bonnet</name>
    <name type="synonym">Agaricus rosellus</name>
    <dbReference type="NCBI Taxonomy" id="1033263"/>
    <lineage>
        <taxon>Eukaryota</taxon>
        <taxon>Fungi</taxon>
        <taxon>Dikarya</taxon>
        <taxon>Basidiomycota</taxon>
        <taxon>Agaricomycotina</taxon>
        <taxon>Agaricomycetes</taxon>
        <taxon>Agaricomycetidae</taxon>
        <taxon>Agaricales</taxon>
        <taxon>Marasmiineae</taxon>
        <taxon>Mycenaceae</taxon>
        <taxon>Mycena</taxon>
    </lineage>
</organism>
<sequence length="515" mass="55842">MFGIMGEGLCDGRCCSAHAWHKTVLLGQHITEQWLPRPPMHVVKQLIWDTSLQGNTQTAPVTPVMLEAPKMDALVLGKELKKELEDNIGKPSTGRKIMRSANMPTPPKTAVPTTTAFELYGLKAALLKKKRDSSPGKESMTQLTARNDRNFAKLADALGVMGTCVKRLTCTVDNLVTENFLCAAVCDGRDVRTSNSSEARSEQDAPTAPNSPAANSPAANSPAASSVRSYDEKDYILQCLEGLDHSINNALSITDSHAMEIKALEEHMGMVEDQREEIKALEHHMPPAALYTAAELGVVMKEQFVTIHKVCNKLMNEMRSTTTKQQKINDAHWKELQQLKTSFLCKEMAPAVPSHSCSCLSPSLAPSHSVSATLGFCRHSPSPAVQLNCREYSLPLHSNHHSDASFAPALAHLKELELEASIKMGPIILALTLKENTTEIFKLHMGTALPKTWARQNVEAYHDIKMVISSASSAKLTQDSRAPSAAAGGLGVTSSVCSADLNVISHAPGAILCQK</sequence>
<comment type="caution">
    <text evidence="2">The sequence shown here is derived from an EMBL/GenBank/DDBJ whole genome shotgun (WGS) entry which is preliminary data.</text>
</comment>
<reference evidence="2" key="1">
    <citation type="submission" date="2023-03" db="EMBL/GenBank/DDBJ databases">
        <title>Massive genome expansion in bonnet fungi (Mycena s.s.) driven by repeated elements and novel gene families across ecological guilds.</title>
        <authorList>
            <consortium name="Lawrence Berkeley National Laboratory"/>
            <person name="Harder C.B."/>
            <person name="Miyauchi S."/>
            <person name="Viragh M."/>
            <person name="Kuo A."/>
            <person name="Thoen E."/>
            <person name="Andreopoulos B."/>
            <person name="Lu D."/>
            <person name="Skrede I."/>
            <person name="Drula E."/>
            <person name="Henrissat B."/>
            <person name="Morin E."/>
            <person name="Kohler A."/>
            <person name="Barry K."/>
            <person name="LaButti K."/>
            <person name="Morin E."/>
            <person name="Salamov A."/>
            <person name="Lipzen A."/>
            <person name="Mereny Z."/>
            <person name="Hegedus B."/>
            <person name="Baldrian P."/>
            <person name="Stursova M."/>
            <person name="Weitz H."/>
            <person name="Taylor A."/>
            <person name="Grigoriev I.V."/>
            <person name="Nagy L.G."/>
            <person name="Martin F."/>
            <person name="Kauserud H."/>
        </authorList>
    </citation>
    <scope>NUCLEOTIDE SEQUENCE</scope>
    <source>
        <strain evidence="2">CBHHK067</strain>
    </source>
</reference>
<dbReference type="AlphaFoldDB" id="A0AAD7GAD7"/>
<evidence type="ECO:0000313" key="3">
    <source>
        <dbReference type="Proteomes" id="UP001221757"/>
    </source>
</evidence>
<feature type="region of interest" description="Disordered" evidence="1">
    <location>
        <begin position="195"/>
        <end position="226"/>
    </location>
</feature>
<name>A0AAD7GAD7_MYCRO</name>
<gene>
    <name evidence="2" type="ORF">B0H17DRAFT_1137887</name>
</gene>
<feature type="compositionally biased region" description="Low complexity" evidence="1">
    <location>
        <begin position="205"/>
        <end position="226"/>
    </location>
</feature>
<accession>A0AAD7GAD7</accession>
<protein>
    <submittedName>
        <fullName evidence="2">Uncharacterized protein</fullName>
    </submittedName>
</protein>
<dbReference type="Proteomes" id="UP001221757">
    <property type="component" value="Unassembled WGS sequence"/>
</dbReference>